<dbReference type="Proteomes" id="UP000287352">
    <property type="component" value="Unassembled WGS sequence"/>
</dbReference>
<organism evidence="1 2">
    <name type="scientific">Tengunoibacter tsumagoiensis</name>
    <dbReference type="NCBI Taxonomy" id="2014871"/>
    <lineage>
        <taxon>Bacteria</taxon>
        <taxon>Bacillati</taxon>
        <taxon>Chloroflexota</taxon>
        <taxon>Ktedonobacteria</taxon>
        <taxon>Ktedonobacterales</taxon>
        <taxon>Dictyobacteraceae</taxon>
        <taxon>Tengunoibacter</taxon>
    </lineage>
</organism>
<reference evidence="2" key="1">
    <citation type="submission" date="2018-12" db="EMBL/GenBank/DDBJ databases">
        <title>Tengunoibacter tsumagoiensis gen. nov., sp. nov., Dictyobacter kobayashii sp. nov., D. alpinus sp. nov., and D. joshuensis sp. nov. and description of Dictyobacteraceae fam. nov. within the order Ktedonobacterales isolated from Tengu-no-mugimeshi.</title>
        <authorList>
            <person name="Wang C.M."/>
            <person name="Zheng Y."/>
            <person name="Sakai Y."/>
            <person name="Toyoda A."/>
            <person name="Minakuchi Y."/>
            <person name="Abe K."/>
            <person name="Yokota A."/>
            <person name="Yabe S."/>
        </authorList>
    </citation>
    <scope>NUCLEOTIDE SEQUENCE [LARGE SCALE GENOMIC DNA]</scope>
    <source>
        <strain evidence="2">Uno3</strain>
    </source>
</reference>
<evidence type="ECO:0000313" key="2">
    <source>
        <dbReference type="Proteomes" id="UP000287352"/>
    </source>
</evidence>
<evidence type="ECO:0000313" key="1">
    <source>
        <dbReference type="EMBL" id="GCE11258.1"/>
    </source>
</evidence>
<gene>
    <name evidence="1" type="ORF">KTT_11170</name>
</gene>
<protein>
    <submittedName>
        <fullName evidence="1">Uncharacterized protein</fullName>
    </submittedName>
</protein>
<dbReference type="AlphaFoldDB" id="A0A401ZWK8"/>
<name>A0A401ZWK8_9CHLR</name>
<comment type="caution">
    <text evidence="1">The sequence shown here is derived from an EMBL/GenBank/DDBJ whole genome shotgun (WGS) entry which is preliminary data.</text>
</comment>
<accession>A0A401ZWK8</accession>
<keyword evidence="2" id="KW-1185">Reference proteome</keyword>
<proteinExistence type="predicted"/>
<dbReference type="EMBL" id="BIFR01000001">
    <property type="protein sequence ID" value="GCE11258.1"/>
    <property type="molecule type" value="Genomic_DNA"/>
</dbReference>
<sequence length="72" mass="7730">MSSIPVSIPVYKEAPLTSLKAFKCPIVVVWEQQDGEGSGGGRETRATGALSVLFHFSDQRGSLNASLYLFAL</sequence>